<name>A0A9E2NS69_9GAMM</name>
<protein>
    <submittedName>
        <fullName evidence="1">Uncharacterized protein</fullName>
    </submittedName>
</protein>
<reference evidence="1" key="2">
    <citation type="submission" date="2021-04" db="EMBL/GenBank/DDBJ databases">
        <authorList>
            <person name="Gilroy R."/>
        </authorList>
    </citation>
    <scope>NUCLEOTIDE SEQUENCE</scope>
    <source>
        <strain evidence="1">687</strain>
    </source>
</reference>
<organism evidence="1 2">
    <name type="scientific">Candidatus Anaerobiospirillum merdipullorum</name>
    <dbReference type="NCBI Taxonomy" id="2838450"/>
    <lineage>
        <taxon>Bacteria</taxon>
        <taxon>Pseudomonadati</taxon>
        <taxon>Pseudomonadota</taxon>
        <taxon>Gammaproteobacteria</taxon>
        <taxon>Aeromonadales</taxon>
        <taxon>Succinivibrionaceae</taxon>
        <taxon>Anaerobiospirillum</taxon>
    </lineage>
</organism>
<dbReference type="Proteomes" id="UP000824150">
    <property type="component" value="Unassembled WGS sequence"/>
</dbReference>
<accession>A0A9E2NS69</accession>
<dbReference type="AlphaFoldDB" id="A0A9E2NS69"/>
<evidence type="ECO:0000313" key="1">
    <source>
        <dbReference type="EMBL" id="MBU3826625.1"/>
    </source>
</evidence>
<evidence type="ECO:0000313" key="2">
    <source>
        <dbReference type="Proteomes" id="UP000824150"/>
    </source>
</evidence>
<proteinExistence type="predicted"/>
<comment type="caution">
    <text evidence="1">The sequence shown here is derived from an EMBL/GenBank/DDBJ whole genome shotgun (WGS) entry which is preliminary data.</text>
</comment>
<gene>
    <name evidence="1" type="ORF">IAA31_03945</name>
</gene>
<dbReference type="EMBL" id="JAHLFG010000040">
    <property type="protein sequence ID" value="MBU3826625.1"/>
    <property type="molecule type" value="Genomic_DNA"/>
</dbReference>
<reference evidence="1" key="1">
    <citation type="journal article" date="2021" name="PeerJ">
        <title>Extensive microbial diversity within the chicken gut microbiome revealed by metagenomics and culture.</title>
        <authorList>
            <person name="Gilroy R."/>
            <person name="Ravi A."/>
            <person name="Getino M."/>
            <person name="Pursley I."/>
            <person name="Horton D.L."/>
            <person name="Alikhan N.F."/>
            <person name="Baker D."/>
            <person name="Gharbi K."/>
            <person name="Hall N."/>
            <person name="Watson M."/>
            <person name="Adriaenssens E.M."/>
            <person name="Foster-Nyarko E."/>
            <person name="Jarju S."/>
            <person name="Secka A."/>
            <person name="Antonio M."/>
            <person name="Oren A."/>
            <person name="Chaudhuri R.R."/>
            <person name="La Ragione R."/>
            <person name="Hildebrand F."/>
            <person name="Pallen M.J."/>
        </authorList>
    </citation>
    <scope>NUCLEOTIDE SEQUENCE</scope>
    <source>
        <strain evidence="1">687</strain>
    </source>
</reference>
<sequence>MGDSQYCTTHHLSLCYATGLNFVFNSDATRNGHLKALIHRYSECLYLGYDSGSTLLDVPLSTNDEQQLFNIKTITTNWAWVNPSRGQRERAPLYVHFIFSRKQYVRLEEHYLMLCYQINKVLKANPQLNPATLATCPQLKDEERAFLAQGLMHFNPTVGQFELNMEEAWREVRLRATHVLLSNCISDAEPAEQAYRAAVGINGDSAEVAKTLAPKAHFALSTLALALSTEFHQKLSTALNSHICADGTALKFNNR</sequence>